<dbReference type="GO" id="GO:0016887">
    <property type="term" value="F:ATP hydrolysis activity"/>
    <property type="evidence" value="ECO:0007669"/>
    <property type="project" value="InterPro"/>
</dbReference>
<evidence type="ECO:0000313" key="8">
    <source>
        <dbReference type="EMBL" id="RBQ18200.1"/>
    </source>
</evidence>
<evidence type="ECO:0000256" key="2">
    <source>
        <dbReference type="ARBA" id="ARBA00005417"/>
    </source>
</evidence>
<evidence type="ECO:0000313" key="9">
    <source>
        <dbReference type="Proteomes" id="UP000253303"/>
    </source>
</evidence>
<keyword evidence="6" id="KW-0046">Antibiotic resistance</keyword>
<dbReference type="EMBL" id="QMEY01000008">
    <property type="protein sequence ID" value="RBQ18200.1"/>
    <property type="molecule type" value="Genomic_DNA"/>
</dbReference>
<dbReference type="GO" id="GO:0046677">
    <property type="term" value="P:response to antibiotic"/>
    <property type="evidence" value="ECO:0007669"/>
    <property type="project" value="UniProtKB-KW"/>
</dbReference>
<evidence type="ECO:0000256" key="5">
    <source>
        <dbReference type="ARBA" id="ARBA00022840"/>
    </source>
</evidence>
<dbReference type="PANTHER" id="PTHR42711">
    <property type="entry name" value="ABC TRANSPORTER ATP-BINDING PROTEIN"/>
    <property type="match status" value="1"/>
</dbReference>
<comment type="caution">
    <text evidence="8">The sequence shown here is derived from an EMBL/GenBank/DDBJ whole genome shotgun (WGS) entry which is preliminary data.</text>
</comment>
<evidence type="ECO:0000256" key="1">
    <source>
        <dbReference type="ARBA" id="ARBA00004202"/>
    </source>
</evidence>
<dbReference type="InterPro" id="IPR003439">
    <property type="entry name" value="ABC_transporter-like_ATP-bd"/>
</dbReference>
<dbReference type="InterPro" id="IPR027417">
    <property type="entry name" value="P-loop_NTPase"/>
</dbReference>
<dbReference type="GO" id="GO:0005886">
    <property type="term" value="C:plasma membrane"/>
    <property type="evidence" value="ECO:0007669"/>
    <property type="project" value="UniProtKB-SubCell"/>
</dbReference>
<dbReference type="RefSeq" id="WP_113982278.1">
    <property type="nucleotide sequence ID" value="NZ_QMEY01000008.1"/>
</dbReference>
<dbReference type="InterPro" id="IPR050763">
    <property type="entry name" value="ABC_transporter_ATP-binding"/>
</dbReference>
<dbReference type="GO" id="GO:0005524">
    <property type="term" value="F:ATP binding"/>
    <property type="evidence" value="ECO:0007669"/>
    <property type="project" value="UniProtKB-KW"/>
</dbReference>
<dbReference type="Proteomes" id="UP000253303">
    <property type="component" value="Unassembled WGS sequence"/>
</dbReference>
<reference evidence="8 9" key="1">
    <citation type="submission" date="2018-06" db="EMBL/GenBank/DDBJ databases">
        <title>Sphaerisporangium craniellae sp. nov., isolated from a marine sponge in the South China Sea.</title>
        <authorList>
            <person name="Li L."/>
        </authorList>
    </citation>
    <scope>NUCLEOTIDE SEQUENCE [LARGE SCALE GENOMIC DNA]</scope>
    <source>
        <strain evidence="8 9">LHW63015</strain>
    </source>
</reference>
<keyword evidence="9" id="KW-1185">Reference proteome</keyword>
<sequence length="335" mass="36552">MAPDTTHHRRTGLHRRNAPWGASPAVYTRALAKSYRGVPAVAGIDLSVEAGELFAFVGPNGAGKSTTLAMLCTLLRPTAGQARVAGIDVLADPMEVRRRIGLVLQESACDGDLTVAEHLRFHAGLHGMGRHETRRRMTEALDLLGLYDERDTRARALSGGGRRRLSIARGLLTSPQVLFLDEPTRGLDPAARAQVWEHLLQLRRHRAVTMFLTTHYLEEADHCDHVGIIDGGRLLAHDTPAALRAVLGTDRVHLRTADDRTAAMLLAQRMGVSATRGPDGLHLRLPDAAAAIPRLCAELRVPVLSVEVRRPGMDEVFLYYTGRRRMGHTMGGSPA</sequence>
<comment type="similarity">
    <text evidence="2">Belongs to the ABC transporter superfamily.</text>
</comment>
<dbReference type="PROSITE" id="PS50893">
    <property type="entry name" value="ABC_TRANSPORTER_2"/>
    <property type="match status" value="1"/>
</dbReference>
<evidence type="ECO:0000256" key="4">
    <source>
        <dbReference type="ARBA" id="ARBA00022741"/>
    </source>
</evidence>
<evidence type="ECO:0000259" key="7">
    <source>
        <dbReference type="PROSITE" id="PS50893"/>
    </source>
</evidence>
<evidence type="ECO:0000256" key="3">
    <source>
        <dbReference type="ARBA" id="ARBA00022448"/>
    </source>
</evidence>
<keyword evidence="4" id="KW-0547">Nucleotide-binding</keyword>
<proteinExistence type="inferred from homology"/>
<dbReference type="AlphaFoldDB" id="A0A366LXB2"/>
<organism evidence="8 9">
    <name type="scientific">Spongiactinospora rosea</name>
    <dbReference type="NCBI Taxonomy" id="2248750"/>
    <lineage>
        <taxon>Bacteria</taxon>
        <taxon>Bacillati</taxon>
        <taxon>Actinomycetota</taxon>
        <taxon>Actinomycetes</taxon>
        <taxon>Streptosporangiales</taxon>
        <taxon>Streptosporangiaceae</taxon>
        <taxon>Spongiactinospora</taxon>
    </lineage>
</organism>
<dbReference type="Gene3D" id="3.40.50.300">
    <property type="entry name" value="P-loop containing nucleotide triphosphate hydrolases"/>
    <property type="match status" value="1"/>
</dbReference>
<gene>
    <name evidence="8" type="ORF">DP939_20085</name>
</gene>
<protein>
    <submittedName>
        <fullName evidence="8">ABC transporter ATP-binding protein</fullName>
    </submittedName>
</protein>
<dbReference type="SUPFAM" id="SSF52540">
    <property type="entry name" value="P-loop containing nucleoside triphosphate hydrolases"/>
    <property type="match status" value="1"/>
</dbReference>
<dbReference type="PANTHER" id="PTHR42711:SF5">
    <property type="entry name" value="ABC TRANSPORTER ATP-BINDING PROTEIN NATA"/>
    <property type="match status" value="1"/>
</dbReference>
<comment type="subcellular location">
    <subcellularLocation>
        <location evidence="1">Cell membrane</location>
        <topology evidence="1">Peripheral membrane protein</topology>
    </subcellularLocation>
</comment>
<feature type="domain" description="ABC transporter" evidence="7">
    <location>
        <begin position="26"/>
        <end position="256"/>
    </location>
</feature>
<name>A0A366LXB2_9ACTN</name>
<keyword evidence="5 8" id="KW-0067">ATP-binding</keyword>
<dbReference type="Pfam" id="PF00005">
    <property type="entry name" value="ABC_tran"/>
    <property type="match status" value="1"/>
</dbReference>
<evidence type="ECO:0000256" key="6">
    <source>
        <dbReference type="ARBA" id="ARBA00023251"/>
    </source>
</evidence>
<dbReference type="SMART" id="SM00382">
    <property type="entry name" value="AAA"/>
    <property type="match status" value="1"/>
</dbReference>
<keyword evidence="3" id="KW-0813">Transport</keyword>
<dbReference type="OrthoDB" id="9804819at2"/>
<accession>A0A366LXB2</accession>
<dbReference type="InterPro" id="IPR003593">
    <property type="entry name" value="AAA+_ATPase"/>
</dbReference>